<name>A0A1L0BZ33_9ASCO</name>
<feature type="transmembrane region" description="Helical" evidence="9">
    <location>
        <begin position="355"/>
        <end position="374"/>
    </location>
</feature>
<keyword evidence="2" id="KW-0813">Transport</keyword>
<dbReference type="GO" id="GO:0000293">
    <property type="term" value="F:ferric-chelate reductase activity"/>
    <property type="evidence" value="ECO:0007669"/>
    <property type="project" value="TreeGrafter"/>
</dbReference>
<feature type="transmembrane region" description="Helical" evidence="9">
    <location>
        <begin position="326"/>
        <end position="348"/>
    </location>
</feature>
<dbReference type="InterPro" id="IPR013112">
    <property type="entry name" value="FAD-bd_8"/>
</dbReference>
<dbReference type="SFLD" id="SFLDS00052">
    <property type="entry name" value="Ferric_Reductase_Domain"/>
    <property type="match status" value="1"/>
</dbReference>
<dbReference type="InterPro" id="IPR039261">
    <property type="entry name" value="FNR_nucleotide-bd"/>
</dbReference>
<feature type="transmembrane region" description="Helical" evidence="9">
    <location>
        <begin position="210"/>
        <end position="230"/>
    </location>
</feature>
<dbReference type="GO" id="GO:0005886">
    <property type="term" value="C:plasma membrane"/>
    <property type="evidence" value="ECO:0007669"/>
    <property type="project" value="TreeGrafter"/>
</dbReference>
<evidence type="ECO:0000256" key="4">
    <source>
        <dbReference type="ARBA" id="ARBA00022692"/>
    </source>
</evidence>
<dbReference type="InterPro" id="IPR051410">
    <property type="entry name" value="Ferric/Cupric_Reductase"/>
</dbReference>
<keyword evidence="3" id="KW-0285">Flavoprotein</keyword>
<dbReference type="GO" id="GO:0015677">
    <property type="term" value="P:copper ion import"/>
    <property type="evidence" value="ECO:0007669"/>
    <property type="project" value="TreeGrafter"/>
</dbReference>
<evidence type="ECO:0000256" key="1">
    <source>
        <dbReference type="ARBA" id="ARBA00004141"/>
    </source>
</evidence>
<evidence type="ECO:0000256" key="10">
    <source>
        <dbReference type="SAM" id="SignalP"/>
    </source>
</evidence>
<dbReference type="GO" id="GO:0006879">
    <property type="term" value="P:intracellular iron ion homeostasis"/>
    <property type="evidence" value="ECO:0007669"/>
    <property type="project" value="TreeGrafter"/>
</dbReference>
<feature type="transmembrane region" description="Helical" evidence="9">
    <location>
        <begin position="250"/>
        <end position="271"/>
    </location>
</feature>
<keyword evidence="7" id="KW-0406">Ion transport</keyword>
<sequence>MKLLVVLFTLFLLCAVHALVIIDSALASSCLYYMKGFDWGCGGTGQSHHMYKCRCANIDWLGSVGNCIATQGTNAGEISHAFAHAALRCKQRGNKDYVGSDIRQWAENATAYLQMPTANDTKVQVYHPLAVNETDFAIYERSFSQINHHVFKTQWFGWGLVFFWAALLAVHTVFNFMWRLFRINIFGATLYQIHQKYLSPKTAFFGLSRWNIVIFSLFTIQTVLVSALSYTVELPNVYIKDPYLLKLDLIGYRTGIISFSLMPLTFIFGIRNNPFCWLTGLPHSEFIIYHKVAAIFMSIEAMIHSAVWTHYAFIAGPYTVWSVDAYWKWGVVGTILAFLILFQSFRFIRTLMYETFLVVHKLFGWLFIVSMWYHCNILGWMGWVYSLIALTAYDRLVRFFKIFVVNRGFTDIIVTVVDEKVLRISIPKPMAYDVAYRPGSHVYLSFFHWPIWYQCFQSHPFTVISSPVVSSKVLTIYVRVKKGTTAKLAKLRTNEKGYLSMWALIDGPYGEGAVSYRETDSVVGIAGGMGVCGILPSLYNAPANSKLYWVINNANDVVVLSRDIDYLISRGMDVKVLLTSVDETDDTLLLVKSHPYISVEGTRPAMADLVADAVEFGKKVSATDLFIVSCGAGSMDTEIGNSISKKVEVGQKMAIHHQLESFTW</sequence>
<dbReference type="Proteomes" id="UP000182259">
    <property type="component" value="Chromosome V"/>
</dbReference>
<evidence type="ECO:0000259" key="11">
    <source>
        <dbReference type="PROSITE" id="PS51384"/>
    </source>
</evidence>
<keyword evidence="4 9" id="KW-0812">Transmembrane</keyword>
<dbReference type="Pfam" id="PF01794">
    <property type="entry name" value="Ferric_reduct"/>
    <property type="match status" value="1"/>
</dbReference>
<dbReference type="InterPro" id="IPR017927">
    <property type="entry name" value="FAD-bd_FR_type"/>
</dbReference>
<feature type="transmembrane region" description="Helical" evidence="9">
    <location>
        <begin position="292"/>
        <end position="314"/>
    </location>
</feature>
<keyword evidence="8 9" id="KW-0472">Membrane</keyword>
<keyword evidence="5" id="KW-0274">FAD</keyword>
<dbReference type="PANTHER" id="PTHR32361:SF25">
    <property type="entry name" value="FERRIC_CUPRIC REDUCTASE TRANSMEMBRANE COMPONENT 1"/>
    <property type="match status" value="1"/>
</dbReference>
<dbReference type="PROSITE" id="PS51384">
    <property type="entry name" value="FAD_FR"/>
    <property type="match status" value="1"/>
</dbReference>
<dbReference type="EMBL" id="LT635768">
    <property type="protein sequence ID" value="SGZ56615.1"/>
    <property type="molecule type" value="Genomic_DNA"/>
</dbReference>
<evidence type="ECO:0000256" key="3">
    <source>
        <dbReference type="ARBA" id="ARBA00022630"/>
    </source>
</evidence>
<keyword evidence="6 9" id="KW-1133">Transmembrane helix</keyword>
<comment type="subcellular location">
    <subcellularLocation>
        <location evidence="1">Membrane</location>
        <topology evidence="1">Multi-pass membrane protein</topology>
    </subcellularLocation>
</comment>
<evidence type="ECO:0000313" key="13">
    <source>
        <dbReference type="Proteomes" id="UP000182259"/>
    </source>
</evidence>
<dbReference type="AlphaFoldDB" id="A0A1L0BZ33"/>
<dbReference type="InterPro" id="IPR013130">
    <property type="entry name" value="Fe3_Rdtase_TM_dom"/>
</dbReference>
<evidence type="ECO:0000256" key="8">
    <source>
        <dbReference type="ARBA" id="ARBA00023136"/>
    </source>
</evidence>
<organism evidence="12 13">
    <name type="scientific">Sungouiella intermedia</name>
    <dbReference type="NCBI Taxonomy" id="45354"/>
    <lineage>
        <taxon>Eukaryota</taxon>
        <taxon>Fungi</taxon>
        <taxon>Dikarya</taxon>
        <taxon>Ascomycota</taxon>
        <taxon>Saccharomycotina</taxon>
        <taxon>Pichiomycetes</taxon>
        <taxon>Metschnikowiaceae</taxon>
        <taxon>Sungouiella</taxon>
    </lineage>
</organism>
<evidence type="ECO:0000256" key="5">
    <source>
        <dbReference type="ARBA" id="ARBA00022827"/>
    </source>
</evidence>
<evidence type="ECO:0000256" key="9">
    <source>
        <dbReference type="SAM" id="Phobius"/>
    </source>
</evidence>
<dbReference type="CDD" id="cd06186">
    <property type="entry name" value="NOX_Duox_like_FAD_NADP"/>
    <property type="match status" value="1"/>
</dbReference>
<dbReference type="PANTHER" id="PTHR32361">
    <property type="entry name" value="FERRIC/CUPRIC REDUCTASE TRANSMEMBRANE COMPONENT"/>
    <property type="match status" value="1"/>
</dbReference>
<feature type="transmembrane region" description="Helical" evidence="9">
    <location>
        <begin position="155"/>
        <end position="178"/>
    </location>
</feature>
<accession>A0A1L0BZ33</accession>
<reference evidence="12 13" key="1">
    <citation type="submission" date="2016-10" db="EMBL/GenBank/DDBJ databases">
        <authorList>
            <person name="de Groot N.N."/>
        </authorList>
    </citation>
    <scope>NUCLEOTIDE SEQUENCE [LARGE SCALE GENOMIC DNA]</scope>
    <source>
        <strain evidence="12 13">PYCC 4715</strain>
    </source>
</reference>
<protein>
    <submittedName>
        <fullName evidence="12">CIC11C00000002054</fullName>
    </submittedName>
</protein>
<evidence type="ECO:0000256" key="2">
    <source>
        <dbReference type="ARBA" id="ARBA00022448"/>
    </source>
</evidence>
<evidence type="ECO:0000256" key="6">
    <source>
        <dbReference type="ARBA" id="ARBA00022989"/>
    </source>
</evidence>
<proteinExistence type="predicted"/>
<keyword evidence="10" id="KW-0732">Signal</keyword>
<dbReference type="Pfam" id="PF08022">
    <property type="entry name" value="FAD_binding_8"/>
    <property type="match status" value="1"/>
</dbReference>
<dbReference type="GO" id="GO:0006826">
    <property type="term" value="P:iron ion transport"/>
    <property type="evidence" value="ECO:0007669"/>
    <property type="project" value="TreeGrafter"/>
</dbReference>
<dbReference type="SFLD" id="SFLDG01168">
    <property type="entry name" value="Ferric_reductase_subgroup_(FRE"/>
    <property type="match status" value="1"/>
</dbReference>
<evidence type="ECO:0000313" key="12">
    <source>
        <dbReference type="EMBL" id="SGZ56615.1"/>
    </source>
</evidence>
<evidence type="ECO:0000256" key="7">
    <source>
        <dbReference type="ARBA" id="ARBA00023065"/>
    </source>
</evidence>
<feature type="domain" description="FAD-binding FR-type" evidence="11">
    <location>
        <begin position="395"/>
        <end position="515"/>
    </location>
</feature>
<gene>
    <name evidence="12" type="ORF">SAMEA4029009_CIC11G00000002054</name>
</gene>
<dbReference type="Gene3D" id="3.40.50.80">
    <property type="entry name" value="Nucleotide-binding domain of ferredoxin-NADP reductase (FNR) module"/>
    <property type="match status" value="1"/>
</dbReference>
<feature type="signal peptide" evidence="10">
    <location>
        <begin position="1"/>
        <end position="18"/>
    </location>
</feature>
<feature type="chain" id="PRO_5012363044" evidence="10">
    <location>
        <begin position="19"/>
        <end position="664"/>
    </location>
</feature>